<dbReference type="AntiFam" id="ANF00159">
    <property type="entry name" value="Shadow ORF (opposite uvrA)"/>
</dbReference>
<gene>
    <name evidence="2" type="ORF">FHR34_006710</name>
</gene>
<comment type="caution">
    <text evidence="2">The sequence shown here is derived from an EMBL/GenBank/DDBJ whole genome shotgun (WGS) entry which is preliminary data.</text>
</comment>
<accession>A0A7W7VZE9</accession>
<dbReference type="AntiFam" id="ANF00095">
    <property type="entry name" value="Shadow ORF (opposite ABC transporters)"/>
</dbReference>
<organism evidence="2 3">
    <name type="scientific">Kitasatospora kifunensis</name>
    <name type="common">Streptomyces kifunensis</name>
    <dbReference type="NCBI Taxonomy" id="58351"/>
    <lineage>
        <taxon>Bacteria</taxon>
        <taxon>Bacillati</taxon>
        <taxon>Actinomycetota</taxon>
        <taxon>Actinomycetes</taxon>
        <taxon>Kitasatosporales</taxon>
        <taxon>Streptomycetaceae</taxon>
        <taxon>Kitasatospora</taxon>
    </lineage>
</organism>
<keyword evidence="3" id="KW-1185">Reference proteome</keyword>
<sequence length="156" mass="16296">MSVQRHDLVGADDGGEPVCDDHHGLAGDQPFDGLLHHHLGLGVQRGGRLVEQHDGGVLEDGPGDRDPLALPAGESGADLADPRVVALREAVDELVHVRGAGGGLDLGVGRLGPGERDVGADGVVEEVDVLEDDGEVPQQFLRFERAHVDTAQAHDP</sequence>
<proteinExistence type="predicted"/>
<dbReference type="Proteomes" id="UP000540506">
    <property type="component" value="Unassembled WGS sequence"/>
</dbReference>
<evidence type="ECO:0000313" key="3">
    <source>
        <dbReference type="Proteomes" id="UP000540506"/>
    </source>
</evidence>
<protein>
    <submittedName>
        <fullName evidence="2">Uncharacterized protein</fullName>
    </submittedName>
</protein>
<reference evidence="2 3" key="1">
    <citation type="submission" date="2020-08" db="EMBL/GenBank/DDBJ databases">
        <title>Sequencing the genomes of 1000 actinobacteria strains.</title>
        <authorList>
            <person name="Klenk H.-P."/>
        </authorList>
    </citation>
    <scope>NUCLEOTIDE SEQUENCE [LARGE SCALE GENOMIC DNA]</scope>
    <source>
        <strain evidence="2 3">DSM 41654</strain>
    </source>
</reference>
<feature type="region of interest" description="Disordered" evidence="1">
    <location>
        <begin position="53"/>
        <end position="76"/>
    </location>
</feature>
<dbReference type="AlphaFoldDB" id="A0A7W7VZE9"/>
<dbReference type="AntiFam" id="ANF00142">
    <property type="entry name" value="Shadow ORF (opposite yadG)"/>
</dbReference>
<feature type="compositionally biased region" description="Basic and acidic residues" evidence="1">
    <location>
        <begin position="53"/>
        <end position="67"/>
    </location>
</feature>
<evidence type="ECO:0000256" key="1">
    <source>
        <dbReference type="SAM" id="MobiDB-lite"/>
    </source>
</evidence>
<evidence type="ECO:0000313" key="2">
    <source>
        <dbReference type="EMBL" id="MBB4927615.1"/>
    </source>
</evidence>
<dbReference type="EMBL" id="JACHJV010000002">
    <property type="protein sequence ID" value="MBB4927615.1"/>
    <property type="molecule type" value="Genomic_DNA"/>
</dbReference>
<feature type="region of interest" description="Disordered" evidence="1">
    <location>
        <begin position="1"/>
        <end position="24"/>
    </location>
</feature>
<name>A0A7W7VZE9_KITKI</name>